<accession>A0A6M1TLG3</accession>
<dbReference type="AlphaFoldDB" id="A0A6M1TLG3"/>
<feature type="compositionally biased region" description="Basic and acidic residues" evidence="3">
    <location>
        <begin position="245"/>
        <end position="262"/>
    </location>
</feature>
<comment type="similarity">
    <text evidence="1">Belongs to the PspA/Vipp/IM30 family.</text>
</comment>
<dbReference type="RefSeq" id="WP_165269887.1">
    <property type="nucleotide sequence ID" value="NZ_JAALLS010000018.1"/>
</dbReference>
<dbReference type="PANTHER" id="PTHR31088:SF6">
    <property type="entry name" value="PHAGE SHOCK PROTEIN A"/>
    <property type="match status" value="1"/>
</dbReference>
<protein>
    <submittedName>
        <fullName evidence="4">PspA/IM30 family protein</fullName>
    </submittedName>
</protein>
<sequence>MFKRFIRAIKSLFGGVISSMEDPKLILEQNIRDLNDQIPQMNENIATVKANMIMLQKEVKKYEKRIQDLTTKIKSAINADRDDIAEGYAMQLEKAKENLSSSKEQLEFAEQAYEKALKVKKAFIREKDRKIQEAKEALRASERAEWQGKVADALEQFETGGLDQTHDEMVNRLNERTAKNEARMEIALDSIDTETMEIEANAEKLRAHELVEQFKADMGKTEAPAEEEKSVGSSDEGEIEIEGEAPEKEQGKTIGNKEKSKS</sequence>
<dbReference type="EMBL" id="JAALLS010000018">
    <property type="protein sequence ID" value="NGP89300.1"/>
    <property type="molecule type" value="Genomic_DNA"/>
</dbReference>
<evidence type="ECO:0000256" key="2">
    <source>
        <dbReference type="SAM" id="Coils"/>
    </source>
</evidence>
<dbReference type="Gene3D" id="1.20.5.340">
    <property type="match status" value="1"/>
</dbReference>
<proteinExistence type="inferred from homology"/>
<comment type="caution">
    <text evidence="4">The sequence shown here is derived from an EMBL/GenBank/DDBJ whole genome shotgun (WGS) entry which is preliminary data.</text>
</comment>
<evidence type="ECO:0000256" key="1">
    <source>
        <dbReference type="ARBA" id="ARBA00043985"/>
    </source>
</evidence>
<feature type="compositionally biased region" description="Acidic residues" evidence="3">
    <location>
        <begin position="235"/>
        <end position="244"/>
    </location>
</feature>
<dbReference type="InterPro" id="IPR007157">
    <property type="entry name" value="PspA_VIPP1"/>
</dbReference>
<name>A0A6M1TLG3_9BACT</name>
<evidence type="ECO:0000313" key="5">
    <source>
        <dbReference type="Proteomes" id="UP000479132"/>
    </source>
</evidence>
<feature type="coiled-coil region" evidence="2">
    <location>
        <begin position="24"/>
        <end position="144"/>
    </location>
</feature>
<reference evidence="4 5" key="1">
    <citation type="submission" date="2020-02" db="EMBL/GenBank/DDBJ databases">
        <title>Aliifodinibius halophilus 2W32, complete genome.</title>
        <authorList>
            <person name="Li Y."/>
            <person name="Wu S."/>
        </authorList>
    </citation>
    <scope>NUCLEOTIDE SEQUENCE [LARGE SCALE GENOMIC DNA]</scope>
    <source>
        <strain evidence="4 5">2W32</strain>
    </source>
</reference>
<evidence type="ECO:0000313" key="4">
    <source>
        <dbReference type="EMBL" id="NGP89300.1"/>
    </source>
</evidence>
<dbReference type="Pfam" id="PF04012">
    <property type="entry name" value="PspA_IM30"/>
    <property type="match status" value="1"/>
</dbReference>
<keyword evidence="2" id="KW-0175">Coiled coil</keyword>
<keyword evidence="5" id="KW-1185">Reference proteome</keyword>
<feature type="region of interest" description="Disordered" evidence="3">
    <location>
        <begin position="215"/>
        <end position="262"/>
    </location>
</feature>
<gene>
    <name evidence="4" type="ORF">G3569_13150</name>
</gene>
<dbReference type="Proteomes" id="UP000479132">
    <property type="component" value="Unassembled WGS sequence"/>
</dbReference>
<organism evidence="4 5">
    <name type="scientific">Fodinibius halophilus</name>
    <dbReference type="NCBI Taxonomy" id="1736908"/>
    <lineage>
        <taxon>Bacteria</taxon>
        <taxon>Pseudomonadati</taxon>
        <taxon>Balneolota</taxon>
        <taxon>Balneolia</taxon>
        <taxon>Balneolales</taxon>
        <taxon>Balneolaceae</taxon>
        <taxon>Fodinibius</taxon>
    </lineage>
</organism>
<dbReference type="PANTHER" id="PTHR31088">
    <property type="entry name" value="MEMBRANE-ASSOCIATED PROTEIN VIPP1, CHLOROPLASTIC"/>
    <property type="match status" value="1"/>
</dbReference>
<evidence type="ECO:0000256" key="3">
    <source>
        <dbReference type="SAM" id="MobiDB-lite"/>
    </source>
</evidence>